<protein>
    <submittedName>
        <fullName evidence="15">Tyrosine-protein kinase transforming protein SEA</fullName>
    </submittedName>
</protein>
<keyword evidence="12" id="KW-1133">Transmembrane helix</keyword>
<dbReference type="GO" id="GO:0016477">
    <property type="term" value="P:cell migration"/>
    <property type="evidence" value="ECO:0007669"/>
    <property type="project" value="TreeGrafter"/>
</dbReference>
<name>A0AA35WRG1_GEOBA</name>
<evidence type="ECO:0000256" key="8">
    <source>
        <dbReference type="ARBA" id="ARBA00051243"/>
    </source>
</evidence>
<dbReference type="GO" id="GO:0043235">
    <property type="term" value="C:receptor complex"/>
    <property type="evidence" value="ECO:0007669"/>
    <property type="project" value="TreeGrafter"/>
</dbReference>
<dbReference type="GO" id="GO:0005886">
    <property type="term" value="C:plasma membrane"/>
    <property type="evidence" value="ECO:0007669"/>
    <property type="project" value="TreeGrafter"/>
</dbReference>
<keyword evidence="3 10" id="KW-0547">Nucleotide-binding</keyword>
<dbReference type="SUPFAM" id="SSF56112">
    <property type="entry name" value="Protein kinase-like (PK-like)"/>
    <property type="match status" value="1"/>
</dbReference>
<feature type="domain" description="FZ" evidence="14">
    <location>
        <begin position="53"/>
        <end position="130"/>
    </location>
</feature>
<comment type="catalytic activity">
    <reaction evidence="8">
        <text>L-tyrosyl-[protein] + ATP = O-phospho-L-tyrosyl-[protein] + ADP + H(+)</text>
        <dbReference type="Rhea" id="RHEA:10596"/>
        <dbReference type="Rhea" id="RHEA-COMP:10136"/>
        <dbReference type="Rhea" id="RHEA-COMP:20101"/>
        <dbReference type="ChEBI" id="CHEBI:15378"/>
        <dbReference type="ChEBI" id="CHEBI:30616"/>
        <dbReference type="ChEBI" id="CHEBI:46858"/>
        <dbReference type="ChEBI" id="CHEBI:61978"/>
        <dbReference type="ChEBI" id="CHEBI:456216"/>
        <dbReference type="EC" id="2.7.10.1"/>
    </reaction>
</comment>
<feature type="domain" description="Protein kinase" evidence="13">
    <location>
        <begin position="265"/>
        <end position="502"/>
    </location>
</feature>
<keyword evidence="7" id="KW-1015">Disulfide bond</keyword>
<keyword evidence="12" id="KW-0812">Transmembrane</keyword>
<keyword evidence="5 10" id="KW-0067">ATP-binding</keyword>
<dbReference type="EMBL" id="CASHTH010002208">
    <property type="protein sequence ID" value="CAI8026351.1"/>
    <property type="molecule type" value="Genomic_DNA"/>
</dbReference>
<dbReference type="PANTHER" id="PTHR24416:SF564">
    <property type="entry name" value="MACROPHAGE-STIMULATING PROTEIN RECEPTOR"/>
    <property type="match status" value="1"/>
</dbReference>
<dbReference type="AlphaFoldDB" id="A0AA35WRG1"/>
<comment type="caution">
    <text evidence="15">The sequence shown here is derived from an EMBL/GenBank/DDBJ whole genome shotgun (WGS) entry which is preliminary data.</text>
</comment>
<feature type="compositionally biased region" description="Acidic residues" evidence="11">
    <location>
        <begin position="524"/>
        <end position="541"/>
    </location>
</feature>
<reference evidence="15" key="1">
    <citation type="submission" date="2023-03" db="EMBL/GenBank/DDBJ databases">
        <authorList>
            <person name="Steffen K."/>
            <person name="Cardenas P."/>
        </authorList>
    </citation>
    <scope>NUCLEOTIDE SEQUENCE</scope>
</reference>
<gene>
    <name evidence="15" type="ORF">GBAR_LOCUS15133</name>
</gene>
<evidence type="ECO:0000313" key="15">
    <source>
        <dbReference type="EMBL" id="CAI8026351.1"/>
    </source>
</evidence>
<dbReference type="CDD" id="cd00192">
    <property type="entry name" value="PTKc"/>
    <property type="match status" value="1"/>
</dbReference>
<keyword evidence="16" id="KW-1185">Reference proteome</keyword>
<feature type="region of interest" description="Disordered" evidence="11">
    <location>
        <begin position="521"/>
        <end position="565"/>
    </location>
</feature>
<dbReference type="InterPro" id="IPR020067">
    <property type="entry name" value="Frizzled_dom"/>
</dbReference>
<keyword evidence="4 15" id="KW-0418">Kinase</keyword>
<dbReference type="InterPro" id="IPR001245">
    <property type="entry name" value="Ser-Thr/Tyr_kinase_cat_dom"/>
</dbReference>
<dbReference type="GO" id="GO:0007169">
    <property type="term" value="P:cell surface receptor protein tyrosine kinase signaling pathway"/>
    <property type="evidence" value="ECO:0007669"/>
    <property type="project" value="TreeGrafter"/>
</dbReference>
<evidence type="ECO:0000256" key="6">
    <source>
        <dbReference type="ARBA" id="ARBA00023137"/>
    </source>
</evidence>
<dbReference type="InterPro" id="IPR036790">
    <property type="entry name" value="Frizzled_dom_sf"/>
</dbReference>
<dbReference type="PRINTS" id="PR00109">
    <property type="entry name" value="TYRKINASE"/>
</dbReference>
<accession>A0AA35WRG1</accession>
<dbReference type="PANTHER" id="PTHR24416">
    <property type="entry name" value="TYROSINE-PROTEIN KINASE RECEPTOR"/>
    <property type="match status" value="1"/>
</dbReference>
<evidence type="ECO:0000313" key="16">
    <source>
        <dbReference type="Proteomes" id="UP001174909"/>
    </source>
</evidence>
<evidence type="ECO:0000256" key="10">
    <source>
        <dbReference type="PROSITE-ProRule" id="PRU10141"/>
    </source>
</evidence>
<dbReference type="SMART" id="SM00219">
    <property type="entry name" value="TyrKc"/>
    <property type="match status" value="1"/>
</dbReference>
<dbReference type="PROSITE" id="PS00109">
    <property type="entry name" value="PROTEIN_KINASE_TYR"/>
    <property type="match status" value="1"/>
</dbReference>
<keyword evidence="2" id="KW-0808">Transferase</keyword>
<organism evidence="15 16">
    <name type="scientific">Geodia barretti</name>
    <name type="common">Barrett's horny sponge</name>
    <dbReference type="NCBI Taxonomy" id="519541"/>
    <lineage>
        <taxon>Eukaryota</taxon>
        <taxon>Metazoa</taxon>
        <taxon>Porifera</taxon>
        <taxon>Demospongiae</taxon>
        <taxon>Heteroscleromorpha</taxon>
        <taxon>Tetractinellida</taxon>
        <taxon>Astrophorina</taxon>
        <taxon>Geodiidae</taxon>
        <taxon>Geodia</taxon>
    </lineage>
</organism>
<dbReference type="InterPro" id="IPR020635">
    <property type="entry name" value="Tyr_kinase_cat_dom"/>
</dbReference>
<evidence type="ECO:0000256" key="5">
    <source>
        <dbReference type="ARBA" id="ARBA00022840"/>
    </source>
</evidence>
<feature type="binding site" evidence="10">
    <location>
        <position position="297"/>
    </location>
    <ligand>
        <name>ATP</name>
        <dbReference type="ChEBI" id="CHEBI:30616"/>
    </ligand>
</feature>
<evidence type="ECO:0000256" key="4">
    <source>
        <dbReference type="ARBA" id="ARBA00022777"/>
    </source>
</evidence>
<dbReference type="PROSITE" id="PS00107">
    <property type="entry name" value="PROTEIN_KINASE_ATP"/>
    <property type="match status" value="1"/>
</dbReference>
<dbReference type="FunFam" id="1.10.510.10:FF:000554">
    <property type="entry name" value="Predicted protein"/>
    <property type="match status" value="1"/>
</dbReference>
<dbReference type="Proteomes" id="UP001174909">
    <property type="component" value="Unassembled WGS sequence"/>
</dbReference>
<comment type="caution">
    <text evidence="9">Lacks conserved residue(s) required for the propagation of feature annotation.</text>
</comment>
<evidence type="ECO:0000256" key="2">
    <source>
        <dbReference type="ARBA" id="ARBA00022679"/>
    </source>
</evidence>
<dbReference type="PROSITE" id="PS50038">
    <property type="entry name" value="FZ"/>
    <property type="match status" value="1"/>
</dbReference>
<dbReference type="GO" id="GO:0005524">
    <property type="term" value="F:ATP binding"/>
    <property type="evidence" value="ECO:0007669"/>
    <property type="project" value="UniProtKB-UniRule"/>
</dbReference>
<keyword evidence="6" id="KW-0829">Tyrosine-protein kinase</keyword>
<keyword evidence="12" id="KW-0472">Membrane</keyword>
<evidence type="ECO:0000256" key="1">
    <source>
        <dbReference type="ARBA" id="ARBA00004167"/>
    </source>
</evidence>
<dbReference type="InterPro" id="IPR000719">
    <property type="entry name" value="Prot_kinase_dom"/>
</dbReference>
<evidence type="ECO:0000256" key="7">
    <source>
        <dbReference type="ARBA" id="ARBA00023157"/>
    </source>
</evidence>
<evidence type="ECO:0000256" key="12">
    <source>
        <dbReference type="SAM" id="Phobius"/>
    </source>
</evidence>
<dbReference type="GO" id="GO:0004714">
    <property type="term" value="F:transmembrane receptor protein tyrosine kinase activity"/>
    <property type="evidence" value="ECO:0007669"/>
    <property type="project" value="UniProtKB-EC"/>
</dbReference>
<dbReference type="InterPro" id="IPR011009">
    <property type="entry name" value="Kinase-like_dom_sf"/>
</dbReference>
<dbReference type="InterPro" id="IPR050122">
    <property type="entry name" value="RTK"/>
</dbReference>
<dbReference type="Gene3D" id="3.30.200.20">
    <property type="entry name" value="Phosphorylase Kinase, domain 1"/>
    <property type="match status" value="1"/>
</dbReference>
<dbReference type="InterPro" id="IPR008266">
    <property type="entry name" value="Tyr_kinase_AS"/>
</dbReference>
<evidence type="ECO:0000259" key="14">
    <source>
        <dbReference type="PROSITE" id="PS50038"/>
    </source>
</evidence>
<dbReference type="Pfam" id="PF07714">
    <property type="entry name" value="PK_Tyr_Ser-Thr"/>
    <property type="match status" value="1"/>
</dbReference>
<evidence type="ECO:0000256" key="11">
    <source>
        <dbReference type="SAM" id="MobiDB-lite"/>
    </source>
</evidence>
<dbReference type="Gene3D" id="1.10.2000.10">
    <property type="entry name" value="Frizzled cysteine-rich domain"/>
    <property type="match status" value="1"/>
</dbReference>
<proteinExistence type="predicted"/>
<evidence type="ECO:0000259" key="13">
    <source>
        <dbReference type="PROSITE" id="PS50011"/>
    </source>
</evidence>
<comment type="subcellular location">
    <subcellularLocation>
        <location evidence="1">Membrane</location>
        <topology evidence="1">Single-pass membrane protein</topology>
    </subcellularLocation>
</comment>
<evidence type="ECO:0000256" key="9">
    <source>
        <dbReference type="PROSITE-ProRule" id="PRU00090"/>
    </source>
</evidence>
<dbReference type="PROSITE" id="PS50011">
    <property type="entry name" value="PROTEIN_KINASE_DOM"/>
    <property type="match status" value="1"/>
</dbReference>
<feature type="transmembrane region" description="Helical" evidence="12">
    <location>
        <begin position="147"/>
        <end position="175"/>
    </location>
</feature>
<sequence length="565" mass="63991">MLATASSVIRYSEEVLTMYLLRLFTGVRKTYPQLLTVKFHLILKATPWKDGDECYENILRVICNYYLMPCGTESVKLPPYSVCSEECSTVERDCPIVWRTAKYALENYNFISCDKTSSFIFPLPSCCTSMGIEWSNKPETKTSRVNVIGVGGGVVVSFFFLIILSVAMLLLYVYVKRRIKHKRIQTVQRNILQMVEPEVKHDEEPPGHYSLLNTTPGSNPYSAKEQPLTGQCLLKVEHPESRGRLNSRYVRELTRGKFLIRSQELSQLEMIGQGEFGVVYKAMLGPKGTFSRDVAVKTLKGCFDQQEVDKIVEESLKMSRFKHAHVMGLIGIQDVQKRLMVMCNQIASGMKYLAAEKYVHRDLAARNCMIDSHFVIKISDFGLSEDVFQRNYYREGVDGEMAKLPVKWMAPESLSDGHFSEKSDVWSFGVIMWEIFSGGKSPYPGTNPVSLMQMLEGGERMPKPYNSACSDEIYMMMLECWESAPDKRPSFKTLYRNTSKFIEGLAGYLEVGFNPFVAQTATEPGDEETTNERSEDEEGEEGLDKPVVTVKVLPPSVESGGKFPE</sequence>
<evidence type="ECO:0000256" key="3">
    <source>
        <dbReference type="ARBA" id="ARBA00022741"/>
    </source>
</evidence>
<dbReference type="Gene3D" id="1.10.510.10">
    <property type="entry name" value="Transferase(Phosphotransferase) domain 1"/>
    <property type="match status" value="1"/>
</dbReference>
<dbReference type="InterPro" id="IPR017441">
    <property type="entry name" value="Protein_kinase_ATP_BS"/>
</dbReference>